<dbReference type="Proteomes" id="UP000633136">
    <property type="component" value="Unassembled WGS sequence"/>
</dbReference>
<feature type="domain" description="LysR substrate-binding" evidence="6">
    <location>
        <begin position="21"/>
        <end position="212"/>
    </location>
</feature>
<dbReference type="Pfam" id="PF03466">
    <property type="entry name" value="LysR_substrate"/>
    <property type="match status" value="1"/>
</dbReference>
<dbReference type="GO" id="GO:0003677">
    <property type="term" value="F:DNA binding"/>
    <property type="evidence" value="ECO:0007669"/>
    <property type="project" value="UniProtKB-KW"/>
</dbReference>
<evidence type="ECO:0000259" key="6">
    <source>
        <dbReference type="Pfam" id="PF03466"/>
    </source>
</evidence>
<evidence type="ECO:0000256" key="5">
    <source>
        <dbReference type="SAM" id="MobiDB-lite"/>
    </source>
</evidence>
<reference evidence="7" key="1">
    <citation type="journal article" date="2014" name="Int. J. Syst. Evol. Microbiol.">
        <title>Complete genome sequence of Corynebacterium casei LMG S-19264T (=DSM 44701T), isolated from a smear-ripened cheese.</title>
        <authorList>
            <consortium name="US DOE Joint Genome Institute (JGI-PGF)"/>
            <person name="Walter F."/>
            <person name="Albersmeier A."/>
            <person name="Kalinowski J."/>
            <person name="Ruckert C."/>
        </authorList>
    </citation>
    <scope>NUCLEOTIDE SEQUENCE</scope>
    <source>
        <strain evidence="7">CGMCC 1.15388</strain>
    </source>
</reference>
<evidence type="ECO:0000256" key="3">
    <source>
        <dbReference type="ARBA" id="ARBA00023125"/>
    </source>
</evidence>
<evidence type="ECO:0000313" key="8">
    <source>
        <dbReference type="Proteomes" id="UP000633136"/>
    </source>
</evidence>
<proteinExistence type="inferred from homology"/>
<dbReference type="CDD" id="cd05466">
    <property type="entry name" value="PBP2_LTTR_substrate"/>
    <property type="match status" value="1"/>
</dbReference>
<dbReference type="PANTHER" id="PTHR30346:SF0">
    <property type="entry name" value="HCA OPERON TRANSCRIPTIONAL ACTIVATOR HCAR"/>
    <property type="match status" value="1"/>
</dbReference>
<keyword evidence="3" id="KW-0238">DNA-binding</keyword>
<dbReference type="Gene3D" id="3.40.190.10">
    <property type="entry name" value="Periplasmic binding protein-like II"/>
    <property type="match status" value="2"/>
</dbReference>
<organism evidence="7 8">
    <name type="scientific">Nesterenkonia cremea</name>
    <dbReference type="NCBI Taxonomy" id="1882340"/>
    <lineage>
        <taxon>Bacteria</taxon>
        <taxon>Bacillati</taxon>
        <taxon>Actinomycetota</taxon>
        <taxon>Actinomycetes</taxon>
        <taxon>Micrococcales</taxon>
        <taxon>Micrococcaceae</taxon>
        <taxon>Nesterenkonia</taxon>
    </lineage>
</organism>
<dbReference type="EMBL" id="BMIS01000001">
    <property type="protein sequence ID" value="GGE58196.1"/>
    <property type="molecule type" value="Genomic_DNA"/>
</dbReference>
<keyword evidence="2" id="KW-0805">Transcription regulation</keyword>
<evidence type="ECO:0000313" key="7">
    <source>
        <dbReference type="EMBL" id="GGE58196.1"/>
    </source>
</evidence>
<reference evidence="7" key="2">
    <citation type="submission" date="2020-09" db="EMBL/GenBank/DDBJ databases">
        <authorList>
            <person name="Sun Q."/>
            <person name="Zhou Y."/>
        </authorList>
    </citation>
    <scope>NUCLEOTIDE SEQUENCE</scope>
    <source>
        <strain evidence="7">CGMCC 1.15388</strain>
    </source>
</reference>
<dbReference type="InterPro" id="IPR005119">
    <property type="entry name" value="LysR_subst-bd"/>
</dbReference>
<protein>
    <recommendedName>
        <fullName evidence="6">LysR substrate-binding domain-containing protein</fullName>
    </recommendedName>
</protein>
<sequence length="278" mass="29947">MEDEGQQGGGESPQRAAQDGLKLGAIPGATPDKWASRWRDRYPRFRLSVDHYDDAGQLARLQEGTADVGYIRLREGEPDLDKDQFSRVLLYREEPVVCAAQDHWVAAAEESVTWEEIAEESFLDVAEMAPGQEPDPHEPLAGAELARAERIALEVVASGAGLLILPNSVARMLSRKDVVIRRVEDIPGYEVGLGWLKEKDSDLIQEFIGVARGRKPGSGRSAITPAAKGAAEGSGKGSSKGVKGGAESGSAQKKSRGKSSGPARSGRRPSSPKARRRR</sequence>
<accession>A0A917AM64</accession>
<feature type="region of interest" description="Disordered" evidence="5">
    <location>
        <begin position="1"/>
        <end position="33"/>
    </location>
</feature>
<dbReference type="AlphaFoldDB" id="A0A917AM64"/>
<keyword evidence="8" id="KW-1185">Reference proteome</keyword>
<evidence type="ECO:0000256" key="4">
    <source>
        <dbReference type="ARBA" id="ARBA00023163"/>
    </source>
</evidence>
<gene>
    <name evidence="7" type="ORF">GCM10011401_01160</name>
</gene>
<name>A0A917AM64_9MICC</name>
<dbReference type="PANTHER" id="PTHR30346">
    <property type="entry name" value="TRANSCRIPTIONAL DUAL REGULATOR HCAR-RELATED"/>
    <property type="match status" value="1"/>
</dbReference>
<evidence type="ECO:0000256" key="2">
    <source>
        <dbReference type="ARBA" id="ARBA00023015"/>
    </source>
</evidence>
<dbReference type="GO" id="GO:0003700">
    <property type="term" value="F:DNA-binding transcription factor activity"/>
    <property type="evidence" value="ECO:0007669"/>
    <property type="project" value="TreeGrafter"/>
</dbReference>
<feature type="compositionally biased region" description="Low complexity" evidence="5">
    <location>
        <begin position="258"/>
        <end position="272"/>
    </location>
</feature>
<dbReference type="SUPFAM" id="SSF53850">
    <property type="entry name" value="Periplasmic binding protein-like II"/>
    <property type="match status" value="1"/>
</dbReference>
<comment type="similarity">
    <text evidence="1">Belongs to the LysR transcriptional regulatory family.</text>
</comment>
<keyword evidence="4" id="KW-0804">Transcription</keyword>
<feature type="compositionally biased region" description="Gly residues" evidence="5">
    <location>
        <begin position="232"/>
        <end position="247"/>
    </location>
</feature>
<dbReference type="GO" id="GO:0032993">
    <property type="term" value="C:protein-DNA complex"/>
    <property type="evidence" value="ECO:0007669"/>
    <property type="project" value="TreeGrafter"/>
</dbReference>
<dbReference type="RefSeq" id="WP_188682035.1">
    <property type="nucleotide sequence ID" value="NZ_BMIS01000001.1"/>
</dbReference>
<feature type="compositionally biased region" description="Gly residues" evidence="5">
    <location>
        <begin position="1"/>
        <end position="11"/>
    </location>
</feature>
<comment type="caution">
    <text evidence="7">The sequence shown here is derived from an EMBL/GenBank/DDBJ whole genome shotgun (WGS) entry which is preliminary data.</text>
</comment>
<feature type="region of interest" description="Disordered" evidence="5">
    <location>
        <begin position="214"/>
        <end position="278"/>
    </location>
</feature>
<evidence type="ECO:0000256" key="1">
    <source>
        <dbReference type="ARBA" id="ARBA00009437"/>
    </source>
</evidence>